<reference evidence="3 4" key="1">
    <citation type="submission" date="2024-01" db="EMBL/GenBank/DDBJ databases">
        <title>New evidence supports the origin of RcGTA from prophage.</title>
        <authorList>
            <person name="Xu Y."/>
            <person name="Liu B."/>
            <person name="Chen F."/>
        </authorList>
    </citation>
    <scope>NUCLEOTIDE SEQUENCE [LARGE SCALE GENOMIC DNA]</scope>
    <source>
        <strain evidence="3 4">CBW1107-2</strain>
    </source>
</reference>
<evidence type="ECO:0000256" key="1">
    <source>
        <dbReference type="ARBA" id="ARBA00006484"/>
    </source>
</evidence>
<keyword evidence="4" id="KW-1185">Reference proteome</keyword>
<dbReference type="InterPro" id="IPR002347">
    <property type="entry name" value="SDR_fam"/>
</dbReference>
<dbReference type="InterPro" id="IPR036291">
    <property type="entry name" value="NAD(P)-bd_dom_sf"/>
</dbReference>
<dbReference type="PANTHER" id="PTHR43669">
    <property type="entry name" value="5-KETO-D-GLUCONATE 5-REDUCTASE"/>
    <property type="match status" value="1"/>
</dbReference>
<comment type="caution">
    <text evidence="3">The sequence shown here is derived from an EMBL/GenBank/DDBJ whole genome shotgun (WGS) entry which is preliminary data.</text>
</comment>
<dbReference type="Proteomes" id="UP001559025">
    <property type="component" value="Unassembled WGS sequence"/>
</dbReference>
<keyword evidence="2" id="KW-0560">Oxidoreductase</keyword>
<gene>
    <name evidence="3" type="ORF">V1479_18230</name>
</gene>
<dbReference type="Pfam" id="PF13561">
    <property type="entry name" value="adh_short_C2"/>
    <property type="match status" value="1"/>
</dbReference>
<accession>A0ABV3WX68</accession>
<evidence type="ECO:0000313" key="3">
    <source>
        <dbReference type="EMBL" id="MEX4009255.1"/>
    </source>
</evidence>
<proteinExistence type="inferred from homology"/>
<evidence type="ECO:0000256" key="2">
    <source>
        <dbReference type="ARBA" id="ARBA00023002"/>
    </source>
</evidence>
<dbReference type="EMBL" id="JAZHFV010000006">
    <property type="protein sequence ID" value="MEX4009255.1"/>
    <property type="molecule type" value="Genomic_DNA"/>
</dbReference>
<name>A0ABV3WX68_9HYPH</name>
<sequence length="264" mass="27348">MLLNDRNAVIYGAGAIGAAVAEVFAREGARVFVAGRNRAKLDRVADAIASAGGQVETAELDVLDERAVDRHAADIAERAGSIDIALNAVSFPHDQGTTIADLTLDAFMLPVDRFLRALFITSKAVSPHMGRSRTGVILTLSAPGATMAVGGHLGHAASQAGVEAFSRTLADELGPRNIRVVCIRPHALGDAPAAGSYTGELFQPKAEAMGLTLDQWLGGAAQSTMLKRLPRIEHVAETAAFLASDRAGAMTGAVANLTCGAIAE</sequence>
<comment type="similarity">
    <text evidence="1">Belongs to the short-chain dehydrogenases/reductases (SDR) family.</text>
</comment>
<dbReference type="PANTHER" id="PTHR43669:SF3">
    <property type="entry name" value="ALCOHOL DEHYDROGENASE, PUTATIVE (AFU_ORTHOLOGUE AFUA_3G03445)-RELATED"/>
    <property type="match status" value="1"/>
</dbReference>
<dbReference type="PRINTS" id="PR00081">
    <property type="entry name" value="GDHRDH"/>
</dbReference>
<dbReference type="CDD" id="cd05233">
    <property type="entry name" value="SDR_c"/>
    <property type="match status" value="1"/>
</dbReference>
<dbReference type="SUPFAM" id="SSF51735">
    <property type="entry name" value="NAD(P)-binding Rossmann-fold domains"/>
    <property type="match status" value="1"/>
</dbReference>
<dbReference type="RefSeq" id="WP_368804193.1">
    <property type="nucleotide sequence ID" value="NZ_JAZHFV010000006.1"/>
</dbReference>
<organism evidence="3 4">
    <name type="scientific">Neoaquamicrobium sediminum</name>
    <dbReference type="NCBI Taxonomy" id="1849104"/>
    <lineage>
        <taxon>Bacteria</taxon>
        <taxon>Pseudomonadati</taxon>
        <taxon>Pseudomonadota</taxon>
        <taxon>Alphaproteobacteria</taxon>
        <taxon>Hyphomicrobiales</taxon>
        <taxon>Phyllobacteriaceae</taxon>
        <taxon>Neoaquamicrobium</taxon>
    </lineage>
</organism>
<protein>
    <submittedName>
        <fullName evidence="3">SDR family oxidoreductase</fullName>
    </submittedName>
</protein>
<dbReference type="Gene3D" id="3.40.50.720">
    <property type="entry name" value="NAD(P)-binding Rossmann-like Domain"/>
    <property type="match status" value="1"/>
</dbReference>
<evidence type="ECO:0000313" key="4">
    <source>
        <dbReference type="Proteomes" id="UP001559025"/>
    </source>
</evidence>